<dbReference type="Pfam" id="PF25529">
    <property type="entry name" value="Ig_ENGASE1_C"/>
    <property type="match status" value="1"/>
</dbReference>
<dbReference type="Pfam" id="PF03644">
    <property type="entry name" value="Glyco_hydro_85"/>
    <property type="match status" value="1"/>
</dbReference>
<feature type="domain" description="Cytosolic endo-beta-N-acetylglucosaminidase C-terminal" evidence="10">
    <location>
        <begin position="605"/>
        <end position="712"/>
    </location>
</feature>
<name>A0A5J5ASF8_9ASTE</name>
<dbReference type="InterPro" id="IPR005201">
    <property type="entry name" value="TIM_ENGase"/>
</dbReference>
<dbReference type="PANTHER" id="PTHR13246">
    <property type="entry name" value="ENDO BETA N-ACETYLGLUCOSAMINIDASE"/>
    <property type="match status" value="1"/>
</dbReference>
<evidence type="ECO:0000256" key="8">
    <source>
        <dbReference type="ARBA" id="ARBA00060018"/>
    </source>
</evidence>
<evidence type="ECO:0000256" key="3">
    <source>
        <dbReference type="ARBA" id="ARBA00012566"/>
    </source>
</evidence>
<comment type="function">
    <text evidence="8">Endoglycosidase that releases N-glycans from glycoproteins by cleaving the beta-1,4-glycosidic bond in the N,N'-diacetylchitobiose core. Involved in the production of high-mannose type N-glycans during plant development and fruit maturation.</text>
</comment>
<dbReference type="FunFam" id="3.20.20.80:FF:000043">
    <property type="entry name" value="cytosolic endo-beta-N-acetylglucosaminidase"/>
    <property type="match status" value="1"/>
</dbReference>
<evidence type="ECO:0000256" key="1">
    <source>
        <dbReference type="ARBA" id="ARBA00004514"/>
    </source>
</evidence>
<dbReference type="GO" id="GO:0005829">
    <property type="term" value="C:cytosol"/>
    <property type="evidence" value="ECO:0007669"/>
    <property type="project" value="UniProtKB-SubCell"/>
</dbReference>
<evidence type="ECO:0000259" key="10">
    <source>
        <dbReference type="Pfam" id="PF25529"/>
    </source>
</evidence>
<comment type="subcellular location">
    <subcellularLocation>
        <location evidence="1">Cytoplasm</location>
        <location evidence="1">Cytosol</location>
    </subcellularLocation>
</comment>
<evidence type="ECO:0000256" key="5">
    <source>
        <dbReference type="ARBA" id="ARBA00022801"/>
    </source>
</evidence>
<gene>
    <name evidence="11" type="ORF">F0562_031542</name>
</gene>
<dbReference type="AlphaFoldDB" id="A0A5J5ASF8"/>
<evidence type="ECO:0000313" key="11">
    <source>
        <dbReference type="EMBL" id="KAA8534025.1"/>
    </source>
</evidence>
<feature type="domain" description="Cytosolic endo-beta-N-acetylglucosaminidase TIM barrel" evidence="9">
    <location>
        <begin position="112"/>
        <end position="390"/>
    </location>
</feature>
<dbReference type="GO" id="GO:0006491">
    <property type="term" value="P:N-glycan processing"/>
    <property type="evidence" value="ECO:0007669"/>
    <property type="project" value="UniProtKB-ARBA"/>
</dbReference>
<keyword evidence="5" id="KW-0378">Hydrolase</keyword>
<dbReference type="OrthoDB" id="284473at2759"/>
<protein>
    <recommendedName>
        <fullName evidence="3">mannosyl-glycoprotein endo-beta-N-acetylglucosaminidase</fullName>
        <ecNumber evidence="3">3.2.1.96</ecNumber>
    </recommendedName>
</protein>
<comment type="similarity">
    <text evidence="2">Belongs to the glycosyl hydrolase 85 family.</text>
</comment>
<sequence length="715" mass="80018">MLVPFRAYINLQTLISMRSLLKSTHKTLFSLFLTMNPTDDESSSDPPPPFDPSLPAVPISYPIKTLEDLESRSYFDSFHFPFNKASVTLQSDNGSLANRPRILVCHDMAGGYLDDKWVQGGTNADAYAIWHWYLIDVFVYFSHTLVTLPPPCWTNAAHKHGVKVLGTFITEWDEGRVIAKKLLSTKESAQMYAERLTELAVALGFDGWLINMEVELDVGQIPNLKEFVSHLTQTMKSSVSGSLVIWYDSVTVNGNLSWQNQLNANNKPFFDICDGIFVNYSWLEDYPKLSAAVAGERKFDVYMGIDVFGRKTYGGGQWNTNVALDVLKKDDVSAAIFAPGWVYETKQPPNFQTAQNRWWALVEKSWGTLQNYPRLLPFYSNFDQGHGYHFSVDGGQVLNAPWNNISSQSFQPFLKFSGDPSPDTIQVLVDFKEASYSGGGNITFKGTLEDNAYFTTKLFQGELLLADLPVHFIYSVKSNGSSLVGLSLEFSSTMKERTSVLLASWGRTLLTMNQFSSKFSKVIMPHRVTESETAPGWVIQDSSIAMNGYTLTEIHAVCYRSKPELNELRLKSGSNGEDNSLAPTPSAYFAMLGHITVRTSEHNSDFPPSTSWLVEGQYIEWTSGSQGSKTLSVKVIWKLKNGDASVFPEYNIYVQKLANVHEYLGVAHMEAFYVSDLEVPCCISSLRFIIQVCNVYGTCQKLDESPSLQLPVQGS</sequence>
<evidence type="ECO:0000256" key="4">
    <source>
        <dbReference type="ARBA" id="ARBA00022490"/>
    </source>
</evidence>
<dbReference type="Proteomes" id="UP000325577">
    <property type="component" value="Linkage Group LG18"/>
</dbReference>
<evidence type="ECO:0000313" key="12">
    <source>
        <dbReference type="Proteomes" id="UP000325577"/>
    </source>
</evidence>
<evidence type="ECO:0000256" key="7">
    <source>
        <dbReference type="ARBA" id="ARBA00034414"/>
    </source>
</evidence>
<dbReference type="EC" id="3.2.1.96" evidence="3"/>
<dbReference type="InterPro" id="IPR057882">
    <property type="entry name" value="ENGase_C"/>
</dbReference>
<organism evidence="11 12">
    <name type="scientific">Nyssa sinensis</name>
    <dbReference type="NCBI Taxonomy" id="561372"/>
    <lineage>
        <taxon>Eukaryota</taxon>
        <taxon>Viridiplantae</taxon>
        <taxon>Streptophyta</taxon>
        <taxon>Embryophyta</taxon>
        <taxon>Tracheophyta</taxon>
        <taxon>Spermatophyta</taxon>
        <taxon>Magnoliopsida</taxon>
        <taxon>eudicotyledons</taxon>
        <taxon>Gunneridae</taxon>
        <taxon>Pentapetalae</taxon>
        <taxon>asterids</taxon>
        <taxon>Cornales</taxon>
        <taxon>Nyssaceae</taxon>
        <taxon>Nyssa</taxon>
    </lineage>
</organism>
<dbReference type="GO" id="GO:0033925">
    <property type="term" value="F:mannosyl-glycoprotein endo-beta-N-acetylglucosaminidase activity"/>
    <property type="evidence" value="ECO:0007669"/>
    <property type="project" value="UniProtKB-EC"/>
</dbReference>
<evidence type="ECO:0000259" key="9">
    <source>
        <dbReference type="Pfam" id="PF03644"/>
    </source>
</evidence>
<accession>A0A5J5ASF8</accession>
<keyword evidence="4" id="KW-0963">Cytoplasm</keyword>
<evidence type="ECO:0000256" key="2">
    <source>
        <dbReference type="ARBA" id="ARBA00007849"/>
    </source>
</evidence>
<keyword evidence="12" id="KW-1185">Reference proteome</keyword>
<comment type="catalytic activity">
    <reaction evidence="7">
        <text>an N(4)-(oligosaccharide-(1-&gt;3)-[oligosaccharide-(1-&gt;6)]-beta-D-Man-(1-&gt;4)-beta-D-GlcNAc-(1-&gt;4)-alpha-D-GlcNAc)-L-asparaginyl-[protein] + H2O = an oligosaccharide-(1-&gt;3)-[oligosaccharide-(1-&gt;6)]-beta-D-Man-(1-&gt;4)-D-GlcNAc + N(4)-(N-acetyl-beta-D-glucosaminyl)-L-asparaginyl-[protein]</text>
        <dbReference type="Rhea" id="RHEA:73067"/>
        <dbReference type="Rhea" id="RHEA-COMP:12603"/>
        <dbReference type="Rhea" id="RHEA-COMP:18176"/>
        <dbReference type="ChEBI" id="CHEBI:15377"/>
        <dbReference type="ChEBI" id="CHEBI:132248"/>
        <dbReference type="ChEBI" id="CHEBI:192714"/>
        <dbReference type="ChEBI" id="CHEBI:192715"/>
        <dbReference type="EC" id="3.2.1.96"/>
    </reaction>
</comment>
<reference evidence="11 12" key="1">
    <citation type="submission" date="2019-09" db="EMBL/GenBank/DDBJ databases">
        <title>A chromosome-level genome assembly of the Chinese tupelo Nyssa sinensis.</title>
        <authorList>
            <person name="Yang X."/>
            <person name="Kang M."/>
            <person name="Yang Y."/>
            <person name="Xiong H."/>
            <person name="Wang M."/>
            <person name="Zhang Z."/>
            <person name="Wang Z."/>
            <person name="Wu H."/>
            <person name="Ma T."/>
            <person name="Liu J."/>
            <person name="Xi Z."/>
        </authorList>
    </citation>
    <scope>NUCLEOTIDE SEQUENCE [LARGE SCALE GENOMIC DNA]</scope>
    <source>
        <strain evidence="11">J267</strain>
        <tissue evidence="11">Leaf</tissue>
    </source>
</reference>
<dbReference type="EMBL" id="CM018041">
    <property type="protein sequence ID" value="KAA8534025.1"/>
    <property type="molecule type" value="Genomic_DNA"/>
</dbReference>
<proteinExistence type="inferred from homology"/>
<keyword evidence="6" id="KW-0326">Glycosidase</keyword>
<dbReference type="Gene3D" id="2.60.120.260">
    <property type="entry name" value="Galactose-binding domain-like"/>
    <property type="match status" value="1"/>
</dbReference>
<dbReference type="PANTHER" id="PTHR13246:SF1">
    <property type="entry name" value="CYTOSOLIC ENDO-BETA-N-ACETYLGLUCOSAMINIDASE"/>
    <property type="match status" value="1"/>
</dbReference>
<dbReference type="Gene3D" id="3.20.20.80">
    <property type="entry name" value="Glycosidases"/>
    <property type="match status" value="1"/>
</dbReference>
<dbReference type="InterPro" id="IPR032979">
    <property type="entry name" value="ENGase"/>
</dbReference>
<dbReference type="CDD" id="cd06547">
    <property type="entry name" value="GH85_ENGase"/>
    <property type="match status" value="1"/>
</dbReference>
<evidence type="ECO:0000256" key="6">
    <source>
        <dbReference type="ARBA" id="ARBA00023295"/>
    </source>
</evidence>